<evidence type="ECO:0000313" key="8">
    <source>
        <dbReference type="Proteomes" id="UP000244338"/>
    </source>
</evidence>
<dbReference type="Gene3D" id="3.40.830.10">
    <property type="entry name" value="LigB-like"/>
    <property type="match status" value="1"/>
</dbReference>
<keyword evidence="3" id="KW-0479">Metal-binding</keyword>
<reference evidence="8" key="1">
    <citation type="journal article" date="2018" name="Sci. Rep.">
        <title>Lignite coal burning seam in the remote Altai Mountains harbors a hydrogen-driven thermophilic microbial community.</title>
        <authorList>
            <person name="Kadnikov V.V."/>
            <person name="Mardanov A.V."/>
            <person name="Ivasenko D.A."/>
            <person name="Antsiferov D.V."/>
            <person name="Beletsky A.V."/>
            <person name="Karnachuk O.V."/>
            <person name="Ravin N.V."/>
        </authorList>
    </citation>
    <scope>NUCLEOTIDE SEQUENCE [LARGE SCALE GENOMIC DNA]</scope>
</reference>
<dbReference type="InterPro" id="IPR014436">
    <property type="entry name" value="Extradiol_dOase_DODA"/>
</dbReference>
<proteinExistence type="inferred from homology"/>
<dbReference type="EMBL" id="PEBX01000038">
    <property type="protein sequence ID" value="PTQ56226.1"/>
    <property type="molecule type" value="Genomic_DNA"/>
</dbReference>
<dbReference type="GO" id="GO:0016702">
    <property type="term" value="F:oxidoreductase activity, acting on single donors with incorporation of molecular oxygen, incorporation of two atoms of oxygen"/>
    <property type="evidence" value="ECO:0007669"/>
    <property type="project" value="UniProtKB-ARBA"/>
</dbReference>
<feature type="domain" description="Extradiol ring-cleavage dioxygenase class III enzyme subunit B" evidence="6">
    <location>
        <begin position="6"/>
        <end position="246"/>
    </location>
</feature>
<comment type="caution">
    <text evidence="7">The sequence shown here is derived from an EMBL/GenBank/DDBJ whole genome shotgun (WGS) entry which is preliminary data.</text>
</comment>
<keyword evidence="5" id="KW-0560">Oxidoreductase</keyword>
<dbReference type="PANTHER" id="PTHR30096:SF0">
    <property type="entry name" value="4,5-DOPA DIOXYGENASE EXTRADIOL-LIKE PROTEIN"/>
    <property type="match status" value="1"/>
</dbReference>
<protein>
    <recommendedName>
        <fullName evidence="6">Extradiol ring-cleavage dioxygenase class III enzyme subunit B domain-containing protein</fullName>
    </recommendedName>
</protein>
<evidence type="ECO:0000256" key="5">
    <source>
        <dbReference type="ARBA" id="ARBA00023002"/>
    </source>
</evidence>
<comment type="similarity">
    <text evidence="2">Belongs to the DODA-type extradiol aromatic ring-opening dioxygenase family.</text>
</comment>
<dbReference type="Pfam" id="PF02900">
    <property type="entry name" value="LigB"/>
    <property type="match status" value="1"/>
</dbReference>
<sequence>MAMPSLFVAHGSPMLAVEDDAYTAFLQNLGQELVARFHPRAIVLFTAHWTTRRPTISAVDGTYAMIYDFYGFPEALYHIVYPARGLPSLAETVLTRFRAAGFEAATDDQRGLDHGSWVVLRRMFPSAEIPVVQASVVPWFSPEQLYRMGKALRPLRDEGVLLIGSGGTVHNLMSLRWESGDAAEGWAVAFDDWLLARTAARDHADLFDYRKTAPHAMQAVPTPEHLAPYWIAFGAGDASEEEEESRISRFAPSGGTVHALPETVKRSTERAAADALGGTRQGNQVLFRAYQYGSLSLMTLTFGDAASDGMAAMG</sequence>
<dbReference type="InterPro" id="IPR004183">
    <property type="entry name" value="Xdiol_dOase_suB"/>
</dbReference>
<evidence type="ECO:0000313" key="7">
    <source>
        <dbReference type="EMBL" id="PTQ56226.1"/>
    </source>
</evidence>
<dbReference type="GO" id="GO:0008198">
    <property type="term" value="F:ferrous iron binding"/>
    <property type="evidence" value="ECO:0007669"/>
    <property type="project" value="InterPro"/>
</dbReference>
<name>A0A2R6Y0L6_9BACL</name>
<dbReference type="AlphaFoldDB" id="A0A2R6Y0L6"/>
<dbReference type="Proteomes" id="UP000244338">
    <property type="component" value="Unassembled WGS sequence"/>
</dbReference>
<dbReference type="PANTHER" id="PTHR30096">
    <property type="entry name" value="4,5-DOPA DIOXYGENASE EXTRADIOL-LIKE PROTEIN"/>
    <property type="match status" value="1"/>
</dbReference>
<evidence type="ECO:0000256" key="4">
    <source>
        <dbReference type="ARBA" id="ARBA00022833"/>
    </source>
</evidence>
<dbReference type="SUPFAM" id="SSF53213">
    <property type="entry name" value="LigB-like"/>
    <property type="match status" value="1"/>
</dbReference>
<organism evidence="7 8">
    <name type="scientific">Candidatus Carbonibacillus altaicus</name>
    <dbReference type="NCBI Taxonomy" id="2163959"/>
    <lineage>
        <taxon>Bacteria</taxon>
        <taxon>Bacillati</taxon>
        <taxon>Bacillota</taxon>
        <taxon>Bacilli</taxon>
        <taxon>Bacillales</taxon>
        <taxon>Candidatus Carbonibacillus</taxon>
    </lineage>
</organism>
<evidence type="ECO:0000256" key="3">
    <source>
        <dbReference type="ARBA" id="ARBA00022723"/>
    </source>
</evidence>
<gene>
    <name evidence="7" type="ORF">BSOLF_0566</name>
</gene>
<dbReference type="CDD" id="cd07363">
    <property type="entry name" value="45_DOPA_Dioxygenase"/>
    <property type="match status" value="1"/>
</dbReference>
<dbReference type="GO" id="GO:0008270">
    <property type="term" value="F:zinc ion binding"/>
    <property type="evidence" value="ECO:0007669"/>
    <property type="project" value="InterPro"/>
</dbReference>
<evidence type="ECO:0000256" key="1">
    <source>
        <dbReference type="ARBA" id="ARBA00001947"/>
    </source>
</evidence>
<evidence type="ECO:0000256" key="2">
    <source>
        <dbReference type="ARBA" id="ARBA00007581"/>
    </source>
</evidence>
<keyword evidence="4" id="KW-0862">Zinc</keyword>
<evidence type="ECO:0000259" key="6">
    <source>
        <dbReference type="Pfam" id="PF02900"/>
    </source>
</evidence>
<comment type="cofactor">
    <cofactor evidence="1">
        <name>Zn(2+)</name>
        <dbReference type="ChEBI" id="CHEBI:29105"/>
    </cofactor>
</comment>
<accession>A0A2R6Y0L6</accession>